<dbReference type="SMART" id="SM00852">
    <property type="entry name" value="MoCF_biosynth"/>
    <property type="match status" value="1"/>
</dbReference>
<sequence length="176" mass="19137">MSATKEFEPLNICVLTVSDTRNLETDTSGQKLQDLLCAAGHRLHDRKLVIDDIYQIRAALSNWIVDPLAQVVLITGGTGFAGRDSTVEAVTPLFDKTVVGFGELFRQVSYEEIGTSTIQSRATAGLANRTLIFCLPGSTGACTTAWTNIIADQLDARHRPCNFVGQLRLENPSPQS</sequence>
<dbReference type="Pfam" id="PF00994">
    <property type="entry name" value="MoCF_biosynth"/>
    <property type="match status" value="1"/>
</dbReference>
<reference evidence="8" key="1">
    <citation type="submission" date="2017-05" db="EMBL/GenBank/DDBJ databases">
        <authorList>
            <person name="Barney B.M."/>
        </authorList>
    </citation>
    <scope>NUCLEOTIDE SEQUENCE [LARGE SCALE GENOMIC DNA]</scope>
    <source>
        <strain evidence="8">PSBB022</strain>
    </source>
</reference>
<protein>
    <recommendedName>
        <fullName evidence="3 5">Molybdenum cofactor biosynthesis protein B</fullName>
    </recommendedName>
</protein>
<evidence type="ECO:0000256" key="5">
    <source>
        <dbReference type="PIRNR" id="PIRNR006443"/>
    </source>
</evidence>
<dbReference type="InterPro" id="IPR001453">
    <property type="entry name" value="MoaB/Mog_dom"/>
</dbReference>
<dbReference type="InterPro" id="IPR012245">
    <property type="entry name" value="MoaB"/>
</dbReference>
<dbReference type="PIRSF" id="PIRSF006443">
    <property type="entry name" value="MoaB"/>
    <property type="match status" value="1"/>
</dbReference>
<dbReference type="UniPathway" id="UPA00344"/>
<comment type="pathway">
    <text evidence="1 5">Cofactor biosynthesis; molybdopterin biosynthesis.</text>
</comment>
<dbReference type="InterPro" id="IPR008284">
    <property type="entry name" value="MoCF_biosynth_CS"/>
</dbReference>
<evidence type="ECO:0000259" key="6">
    <source>
        <dbReference type="SMART" id="SM00852"/>
    </source>
</evidence>
<evidence type="ECO:0000256" key="4">
    <source>
        <dbReference type="ARBA" id="ARBA00023150"/>
    </source>
</evidence>
<accession>A0A266QCU1</accession>
<dbReference type="GO" id="GO:0005829">
    <property type="term" value="C:cytosol"/>
    <property type="evidence" value="ECO:0007669"/>
    <property type="project" value="TreeGrafter"/>
</dbReference>
<keyword evidence="8" id="KW-1185">Reference proteome</keyword>
<dbReference type="PANTHER" id="PTHR43232:SF2">
    <property type="entry name" value="MOLYBDENUM COFACTOR BIOSYNTHESIS PROTEIN B"/>
    <property type="match status" value="1"/>
</dbReference>
<comment type="function">
    <text evidence="5">May be involved in the biosynthesis of molybdopterin.</text>
</comment>
<evidence type="ECO:0000313" key="7">
    <source>
        <dbReference type="EMBL" id="OZY87161.1"/>
    </source>
</evidence>
<dbReference type="NCBIfam" id="TIGR02667">
    <property type="entry name" value="moaB_proteo"/>
    <property type="match status" value="1"/>
</dbReference>
<dbReference type="GO" id="GO:0006777">
    <property type="term" value="P:Mo-molybdopterin cofactor biosynthetic process"/>
    <property type="evidence" value="ECO:0007669"/>
    <property type="project" value="UniProtKB-UniRule"/>
</dbReference>
<comment type="caution">
    <text evidence="7">The sequence shown here is derived from an EMBL/GenBank/DDBJ whole genome shotgun (WGS) entry which is preliminary data.</text>
</comment>
<proteinExistence type="inferred from homology"/>
<dbReference type="InterPro" id="IPR013484">
    <property type="entry name" value="MoaB_proteobac"/>
</dbReference>
<dbReference type="InterPro" id="IPR036425">
    <property type="entry name" value="MoaB/Mog-like_dom_sf"/>
</dbReference>
<dbReference type="SUPFAM" id="SSF53218">
    <property type="entry name" value="Molybdenum cofactor biosynthesis proteins"/>
    <property type="match status" value="1"/>
</dbReference>
<dbReference type="Proteomes" id="UP000216101">
    <property type="component" value="Unassembled WGS sequence"/>
</dbReference>
<gene>
    <name evidence="7" type="ORF">CBP51_09285</name>
</gene>
<dbReference type="CDD" id="cd00886">
    <property type="entry name" value="MogA_MoaB"/>
    <property type="match status" value="1"/>
</dbReference>
<evidence type="ECO:0000256" key="2">
    <source>
        <dbReference type="ARBA" id="ARBA00006112"/>
    </source>
</evidence>
<comment type="similarity">
    <text evidence="2 5">Belongs to the MoaB/Mog family.</text>
</comment>
<dbReference type="AlphaFoldDB" id="A0A266QCU1"/>
<evidence type="ECO:0000313" key="8">
    <source>
        <dbReference type="Proteomes" id="UP000216101"/>
    </source>
</evidence>
<dbReference type="RefSeq" id="WP_094984640.1">
    <property type="nucleotide sequence ID" value="NZ_NHNI01000001.1"/>
</dbReference>
<dbReference type="PROSITE" id="PS01078">
    <property type="entry name" value="MOCF_BIOSYNTHESIS_1"/>
    <property type="match status" value="1"/>
</dbReference>
<organism evidence="7 8">
    <name type="scientific">Cellvibrio mixtus</name>
    <dbReference type="NCBI Taxonomy" id="39650"/>
    <lineage>
        <taxon>Bacteria</taxon>
        <taxon>Pseudomonadati</taxon>
        <taxon>Pseudomonadota</taxon>
        <taxon>Gammaproteobacteria</taxon>
        <taxon>Cellvibrionales</taxon>
        <taxon>Cellvibrionaceae</taxon>
        <taxon>Cellvibrio</taxon>
    </lineage>
</organism>
<feature type="domain" description="MoaB/Mog" evidence="6">
    <location>
        <begin position="13"/>
        <end position="157"/>
    </location>
</feature>
<evidence type="ECO:0000256" key="1">
    <source>
        <dbReference type="ARBA" id="ARBA00005046"/>
    </source>
</evidence>
<dbReference type="STRING" id="1209072.GCA_000766945_02391"/>
<dbReference type="Gene3D" id="3.40.980.10">
    <property type="entry name" value="MoaB/Mog-like domain"/>
    <property type="match status" value="1"/>
</dbReference>
<dbReference type="EMBL" id="NHNI01000001">
    <property type="protein sequence ID" value="OZY87161.1"/>
    <property type="molecule type" value="Genomic_DNA"/>
</dbReference>
<evidence type="ECO:0000256" key="3">
    <source>
        <dbReference type="ARBA" id="ARBA00015262"/>
    </source>
</evidence>
<dbReference type="PANTHER" id="PTHR43232">
    <property type="entry name" value="MOLYBDENUM COFACTOR BIOSYNTHESIS PROTEIN B"/>
    <property type="match status" value="1"/>
</dbReference>
<name>A0A266QCU1_9GAMM</name>
<dbReference type="NCBIfam" id="TIGR00177">
    <property type="entry name" value="molyb_syn"/>
    <property type="match status" value="1"/>
</dbReference>
<keyword evidence="4 5" id="KW-0501">Molybdenum cofactor biosynthesis</keyword>